<keyword evidence="5" id="KW-0119">Carbohydrate metabolism</keyword>
<dbReference type="PANTHER" id="PTHR31609">
    <property type="entry name" value="YDJC DEACETYLASE FAMILY MEMBER"/>
    <property type="match status" value="1"/>
</dbReference>
<evidence type="ECO:0000256" key="5">
    <source>
        <dbReference type="ARBA" id="ARBA00023277"/>
    </source>
</evidence>
<dbReference type="InterPro" id="IPR006879">
    <property type="entry name" value="YdjC-like"/>
</dbReference>
<sequence length="295" mass="34740">MNSLIDFHADDYALSQNSDDDIINLCKEGKLDSISIIPNLQVFESSVLKLNEAKKHFPKKIKISVHLNFMEGKPVSDCDLIRDLVDEKGFFCVSWGKLLIWNYNLFKRKKIKEQLAREISAQIEKCIEAEVFHIDCLRIDSHQHPHMIPLFRQAIFDALKDKNYKIEYIRNTNDPINFYKKSKSEKTNFSNILKCLILNHYSKRFSKILKKNNLPDSYLCGVYYSGKMDERIENALPIFNGEAKKHNRQFELLFHPGTMLKEELTQEFTKEGFVEFHLSKNRNIEYSMCKNMKRN</sequence>
<dbReference type="Gene3D" id="3.20.20.370">
    <property type="entry name" value="Glycoside hydrolase/deacetylase"/>
    <property type="match status" value="1"/>
</dbReference>
<accession>A0A975F002</accession>
<evidence type="ECO:0000256" key="1">
    <source>
        <dbReference type="ARBA" id="ARBA00001946"/>
    </source>
</evidence>
<dbReference type="GO" id="GO:0016787">
    <property type="term" value="F:hydrolase activity"/>
    <property type="evidence" value="ECO:0007669"/>
    <property type="project" value="UniProtKB-KW"/>
</dbReference>
<dbReference type="GO" id="GO:0005975">
    <property type="term" value="P:carbohydrate metabolic process"/>
    <property type="evidence" value="ECO:0007669"/>
    <property type="project" value="InterPro"/>
</dbReference>
<dbReference type="Proteomes" id="UP000671995">
    <property type="component" value="Chromosome"/>
</dbReference>
<dbReference type="PANTHER" id="PTHR31609:SF1">
    <property type="entry name" value="CARBOHYDRATE DEACETYLASE"/>
    <property type="match status" value="1"/>
</dbReference>
<evidence type="ECO:0000256" key="4">
    <source>
        <dbReference type="ARBA" id="ARBA00022842"/>
    </source>
</evidence>
<organism evidence="6 7">
    <name type="scientific">Treponema parvum</name>
    <dbReference type="NCBI Taxonomy" id="138851"/>
    <lineage>
        <taxon>Bacteria</taxon>
        <taxon>Pseudomonadati</taxon>
        <taxon>Spirochaetota</taxon>
        <taxon>Spirochaetia</taxon>
        <taxon>Spirochaetales</taxon>
        <taxon>Treponemataceae</taxon>
        <taxon>Treponema</taxon>
    </lineage>
</organism>
<evidence type="ECO:0000256" key="3">
    <source>
        <dbReference type="ARBA" id="ARBA00022801"/>
    </source>
</evidence>
<evidence type="ECO:0000256" key="2">
    <source>
        <dbReference type="ARBA" id="ARBA00022723"/>
    </source>
</evidence>
<name>A0A975F002_9SPIR</name>
<protein>
    <submittedName>
        <fullName evidence="6">ChbG/HpnK family deacetylase</fullName>
    </submittedName>
</protein>
<keyword evidence="3" id="KW-0378">Hydrolase</keyword>
<dbReference type="RefSeq" id="WP_210116481.1">
    <property type="nucleotide sequence ID" value="NZ_CP054257.1"/>
</dbReference>
<keyword evidence="2" id="KW-0479">Metal-binding</keyword>
<dbReference type="GO" id="GO:0019213">
    <property type="term" value="F:deacetylase activity"/>
    <property type="evidence" value="ECO:0007669"/>
    <property type="project" value="TreeGrafter"/>
</dbReference>
<proteinExistence type="predicted"/>
<evidence type="ECO:0000313" key="6">
    <source>
        <dbReference type="EMBL" id="QTQ11770.1"/>
    </source>
</evidence>
<comment type="cofactor">
    <cofactor evidence="1">
        <name>Mg(2+)</name>
        <dbReference type="ChEBI" id="CHEBI:18420"/>
    </cofactor>
</comment>
<dbReference type="InterPro" id="IPR011330">
    <property type="entry name" value="Glyco_hydro/deAcase_b/a-brl"/>
</dbReference>
<dbReference type="GO" id="GO:0046872">
    <property type="term" value="F:metal ion binding"/>
    <property type="evidence" value="ECO:0007669"/>
    <property type="project" value="UniProtKB-KW"/>
</dbReference>
<reference evidence="6" key="1">
    <citation type="submission" date="2020-05" db="EMBL/GenBank/DDBJ databases">
        <authorList>
            <person name="Zeng H."/>
            <person name="Chan Y.K."/>
            <person name="Watt R.M."/>
        </authorList>
    </citation>
    <scope>NUCLEOTIDE SEQUENCE</scope>
    <source>
        <strain evidence="6">ATCC 700773</strain>
    </source>
</reference>
<keyword evidence="4" id="KW-0460">Magnesium</keyword>
<dbReference type="Pfam" id="PF04794">
    <property type="entry name" value="YdjC"/>
    <property type="match status" value="1"/>
</dbReference>
<dbReference type="EMBL" id="CP054257">
    <property type="protein sequence ID" value="QTQ11770.1"/>
    <property type="molecule type" value="Genomic_DNA"/>
</dbReference>
<evidence type="ECO:0000313" key="7">
    <source>
        <dbReference type="Proteomes" id="UP000671995"/>
    </source>
</evidence>
<dbReference type="SUPFAM" id="SSF88713">
    <property type="entry name" value="Glycoside hydrolase/deacetylase"/>
    <property type="match status" value="1"/>
</dbReference>
<gene>
    <name evidence="6" type="ORF">HRI96_05885</name>
</gene>
<reference evidence="6" key="2">
    <citation type="journal article" date="2021" name="Microbiol. Resour. Announc.">
        <title>Complete Genome Sequences of Three Human Oral Treponema parvum Isolates.</title>
        <authorList>
            <person name="Zeng H."/>
            <person name="Watt R.M."/>
        </authorList>
    </citation>
    <scope>NUCLEOTIDE SEQUENCE</scope>
    <source>
        <strain evidence="6">ATCC 700773</strain>
    </source>
</reference>
<dbReference type="AlphaFoldDB" id="A0A975F002"/>